<evidence type="ECO:0000313" key="3">
    <source>
        <dbReference type="Proteomes" id="UP001164743"/>
    </source>
</evidence>
<protein>
    <submittedName>
        <fullName evidence="2">Uncharacterized protein</fullName>
    </submittedName>
</protein>
<feature type="compositionally biased region" description="Low complexity" evidence="1">
    <location>
        <begin position="1"/>
        <end position="12"/>
    </location>
</feature>
<feature type="compositionally biased region" description="Low complexity" evidence="1">
    <location>
        <begin position="163"/>
        <end position="179"/>
    </location>
</feature>
<name>A0ABY7CFH7_9BASI</name>
<dbReference type="RefSeq" id="XP_053018456.1">
    <property type="nucleotide sequence ID" value="XM_053167217.1"/>
</dbReference>
<reference evidence="2" key="1">
    <citation type="submission" date="2022-10" db="EMBL/GenBank/DDBJ databases">
        <title>Puccinia triticina Genome sequencing and assembly.</title>
        <authorList>
            <person name="Li C."/>
        </authorList>
    </citation>
    <scope>NUCLEOTIDE SEQUENCE</scope>
    <source>
        <strain evidence="2">Pt15</strain>
    </source>
</reference>
<dbReference type="GeneID" id="77808112"/>
<accession>A0ABY7CFH7</accession>
<dbReference type="EMBL" id="CP110423">
    <property type="protein sequence ID" value="WAQ82901.1"/>
    <property type="molecule type" value="Genomic_DNA"/>
</dbReference>
<dbReference type="Proteomes" id="UP001164743">
    <property type="component" value="Chromosome 3A"/>
</dbReference>
<evidence type="ECO:0000313" key="2">
    <source>
        <dbReference type="EMBL" id="WAQ82901.1"/>
    </source>
</evidence>
<organism evidence="2 3">
    <name type="scientific">Puccinia triticina</name>
    <dbReference type="NCBI Taxonomy" id="208348"/>
    <lineage>
        <taxon>Eukaryota</taxon>
        <taxon>Fungi</taxon>
        <taxon>Dikarya</taxon>
        <taxon>Basidiomycota</taxon>
        <taxon>Pucciniomycotina</taxon>
        <taxon>Pucciniomycetes</taxon>
        <taxon>Pucciniales</taxon>
        <taxon>Pucciniaceae</taxon>
        <taxon>Puccinia</taxon>
    </lineage>
</organism>
<keyword evidence="3" id="KW-1185">Reference proteome</keyword>
<feature type="region of interest" description="Disordered" evidence="1">
    <location>
        <begin position="1"/>
        <end position="26"/>
    </location>
</feature>
<feature type="compositionally biased region" description="Basic and acidic residues" evidence="1">
    <location>
        <begin position="147"/>
        <end position="161"/>
    </location>
</feature>
<proteinExistence type="predicted"/>
<evidence type="ECO:0000256" key="1">
    <source>
        <dbReference type="SAM" id="MobiDB-lite"/>
    </source>
</evidence>
<sequence length="283" mass="29261">MHRNSRLPAVRTRPPPAPPSTRHGHSAAAILRRASSPHLHPSLLIAGGVEMGRRGHSGTIKPAVEAAASGHCPGRVLGEPRPLVGPPGWHKGSGARASSRGMRDMPKAGVLTHISVDEPRHHKTMAGRHSGWTSPGPSARASHPRAGPKDACKSEGREQDQGARAAAARALRAARAVAAPSNEAGARWARREGPARGIPGRARAAGESSSAVAVLSAAAAVHLGPPLTGPSAASSRLALGAGREDASARLKVISSWTGRPLRETGVPPFRGRSRHWLHMLAGA</sequence>
<feature type="region of interest" description="Disordered" evidence="1">
    <location>
        <begin position="71"/>
        <end position="102"/>
    </location>
</feature>
<feature type="region of interest" description="Disordered" evidence="1">
    <location>
        <begin position="124"/>
        <end position="203"/>
    </location>
</feature>
<gene>
    <name evidence="2" type="ORF">PtA15_3A266</name>
</gene>